<accession>A0A420MNX8</accession>
<dbReference type="VEuPathDB" id="FungiDB:FOXG_12220"/>
<comment type="caution">
    <text evidence="1">The sequence shown here is derived from an EMBL/GenBank/DDBJ whole genome shotgun (WGS) entry which is preliminary data.</text>
</comment>
<dbReference type="EMBL" id="MRCX01000149">
    <property type="protein sequence ID" value="RKK69726.1"/>
    <property type="molecule type" value="Genomic_DNA"/>
</dbReference>
<dbReference type="VEuPathDB" id="FungiDB:FOMG_14742"/>
<dbReference type="AlphaFoldDB" id="A0A420MNX8"/>
<evidence type="ECO:0000313" key="1">
    <source>
        <dbReference type="EMBL" id="RKK69726.1"/>
    </source>
</evidence>
<dbReference type="VEuPathDB" id="FungiDB:FOC4_g10005092"/>
<reference evidence="1 2" key="1">
    <citation type="journal article" date="2018" name="Sci. Rep.">
        <title>Characterisation of pathogen-specific regions and novel effector candidates in Fusarium oxysporum f. sp. cepae.</title>
        <authorList>
            <person name="Armitage A.D."/>
            <person name="Taylor A."/>
            <person name="Sobczyk M.K."/>
            <person name="Baxter L."/>
            <person name="Greenfield B.P."/>
            <person name="Bates H.J."/>
            <person name="Wilson F."/>
            <person name="Jackson A.C."/>
            <person name="Ott S."/>
            <person name="Harrison R.J."/>
            <person name="Clarkson J.P."/>
        </authorList>
    </citation>
    <scope>NUCLEOTIDE SEQUENCE [LARGE SCALE GENOMIC DNA]</scope>
    <source>
        <strain evidence="1 2">Fo_A13</strain>
    </source>
</reference>
<dbReference type="VEuPathDB" id="FungiDB:FOC1_g10007801"/>
<dbReference type="VEuPathDB" id="FungiDB:FOMG_14741"/>
<proteinExistence type="predicted"/>
<dbReference type="InterPro" id="IPR021514">
    <property type="entry name" value="DUF3176"/>
</dbReference>
<name>A0A420MNX8_FUSOX</name>
<gene>
    <name evidence="1" type="ORF">BFJ69_g12441</name>
</gene>
<dbReference type="PANTHER" id="PTHR35394:SF5">
    <property type="entry name" value="DUF3176 DOMAIN-CONTAINING PROTEIN"/>
    <property type="match status" value="1"/>
</dbReference>
<dbReference type="PANTHER" id="PTHR35394">
    <property type="entry name" value="DUF3176 DOMAIN-CONTAINING PROTEIN"/>
    <property type="match status" value="1"/>
</dbReference>
<dbReference type="Pfam" id="PF11374">
    <property type="entry name" value="DUF3176"/>
    <property type="match status" value="1"/>
</dbReference>
<dbReference type="VEuPathDB" id="FungiDB:FOIG_10177"/>
<protein>
    <submittedName>
        <fullName evidence="1">Uncharacterized protein</fullName>
    </submittedName>
</protein>
<sequence>MGTRDHSIGSQSDSLRTNDLSSVPVSWGADIQMDQNSYLPQHSCLHLGWNIKSLPGICYQHVSQGKWNWLSRSAQPLVDFDRFDAASRGAWGSLRLLQSCVRRPRWIAIGALTAIALLTFEPFTQAVLAIRDKEVILDHREYNKVVQSSNGSLETHGNVPTIGRSTRLDGASWTGAFAGVGVVQFPGPNNTPMNFYSIAPHCRDISGYVTKSSGPVKLPSGVQAAGPYHQSWVLGHGETLPDVSNPSPYFDWANGRNFTFLKHEIPELNISISNYNGSRHCRDLSQQCPDTYLCARVTTNPGQTLTLGNLSTIVMAIQYLVSNETWLDDKTTWEDTNLGARECALSLCVNEYHDVLSQGVLQEAVASSWTDREPGSYTNDDKNVKAFIKYTNHSLDMGILLVDLSDLQIKILARDYKRQASALRKQYFNITQTTIIALQNVLSDGFGGIRDLKSPYRDYVDGISKKLLYPALGMNRSTAGFLSGLGRSSDIPATLDNVALSLTKWIRDRELEVSPMVGNATSMVIVTRLRWNDLWFPGASLITGMMFAVLCM</sequence>
<evidence type="ECO:0000313" key="2">
    <source>
        <dbReference type="Proteomes" id="UP000285084"/>
    </source>
</evidence>
<organism evidence="1 2">
    <name type="scientific">Fusarium oxysporum</name>
    <name type="common">Fusarium vascular wilt</name>
    <dbReference type="NCBI Taxonomy" id="5507"/>
    <lineage>
        <taxon>Eukaryota</taxon>
        <taxon>Fungi</taxon>
        <taxon>Dikarya</taxon>
        <taxon>Ascomycota</taxon>
        <taxon>Pezizomycotina</taxon>
        <taxon>Sordariomycetes</taxon>
        <taxon>Hypocreomycetidae</taxon>
        <taxon>Hypocreales</taxon>
        <taxon>Nectriaceae</taxon>
        <taxon>Fusarium</taxon>
        <taxon>Fusarium oxysporum species complex</taxon>
    </lineage>
</organism>
<dbReference type="Proteomes" id="UP000285084">
    <property type="component" value="Unassembled WGS sequence"/>
</dbReference>
<dbReference type="VEuPathDB" id="FungiDB:FOIG_10178"/>